<name>A0ABW1UMN5_9LACO</name>
<dbReference type="Gene3D" id="3.40.50.300">
    <property type="entry name" value="P-loop containing nucleotide triphosphate hydrolases"/>
    <property type="match status" value="1"/>
</dbReference>
<keyword evidence="2" id="KW-1003">Cell membrane</keyword>
<dbReference type="Proteomes" id="UP001596310">
    <property type="component" value="Unassembled WGS sequence"/>
</dbReference>
<dbReference type="PANTHER" id="PTHR24220:SF692">
    <property type="entry name" value="ABC TRANSPORTER DOMAIN-CONTAINING PROTEIN"/>
    <property type="match status" value="1"/>
</dbReference>
<evidence type="ECO:0000313" key="12">
    <source>
        <dbReference type="Proteomes" id="UP001596310"/>
    </source>
</evidence>
<proteinExistence type="inferred from homology"/>
<keyword evidence="4" id="KW-0547">Nucleotide-binding</keyword>
<reference evidence="12" key="1">
    <citation type="journal article" date="2019" name="Int. J. Syst. Evol. Microbiol.">
        <title>The Global Catalogue of Microorganisms (GCM) 10K type strain sequencing project: providing services to taxonomists for standard genome sequencing and annotation.</title>
        <authorList>
            <consortium name="The Broad Institute Genomics Platform"/>
            <consortium name="The Broad Institute Genome Sequencing Center for Infectious Disease"/>
            <person name="Wu L."/>
            <person name="Ma J."/>
        </authorList>
    </citation>
    <scope>NUCLEOTIDE SEQUENCE [LARGE SCALE GENOMIC DNA]</scope>
    <source>
        <strain evidence="12">CCM 8897</strain>
    </source>
</reference>
<feature type="transmembrane region" description="Helical" evidence="9">
    <location>
        <begin position="646"/>
        <end position="665"/>
    </location>
</feature>
<keyword evidence="12" id="KW-1185">Reference proteome</keyword>
<evidence type="ECO:0000256" key="8">
    <source>
        <dbReference type="ARBA" id="ARBA00038388"/>
    </source>
</evidence>
<dbReference type="PANTHER" id="PTHR24220">
    <property type="entry name" value="IMPORT ATP-BINDING PROTEIN"/>
    <property type="match status" value="1"/>
</dbReference>
<feature type="transmembrane region" description="Helical" evidence="9">
    <location>
        <begin position="685"/>
        <end position="704"/>
    </location>
</feature>
<feature type="transmembrane region" description="Helical" evidence="9">
    <location>
        <begin position="589"/>
        <end position="611"/>
    </location>
</feature>
<dbReference type="PROSITE" id="PS50893">
    <property type="entry name" value="ABC_TRANSPORTER_2"/>
    <property type="match status" value="1"/>
</dbReference>
<dbReference type="InterPro" id="IPR015854">
    <property type="entry name" value="ABC_transpr_LolD-like"/>
</dbReference>
<evidence type="ECO:0000256" key="9">
    <source>
        <dbReference type="SAM" id="Phobius"/>
    </source>
</evidence>
<gene>
    <name evidence="11" type="ORF">ACFQHW_02575</name>
</gene>
<keyword evidence="3 9" id="KW-0812">Transmembrane</keyword>
<dbReference type="EMBL" id="JBHSSM010000007">
    <property type="protein sequence ID" value="MFC6314451.1"/>
    <property type="molecule type" value="Genomic_DNA"/>
</dbReference>
<dbReference type="InterPro" id="IPR003439">
    <property type="entry name" value="ABC_transporter-like_ATP-bd"/>
</dbReference>
<evidence type="ECO:0000256" key="6">
    <source>
        <dbReference type="ARBA" id="ARBA00022989"/>
    </source>
</evidence>
<evidence type="ECO:0000256" key="5">
    <source>
        <dbReference type="ARBA" id="ARBA00022840"/>
    </source>
</evidence>
<dbReference type="RefSeq" id="WP_125601419.1">
    <property type="nucleotide sequence ID" value="NZ_JBHSSM010000007.1"/>
</dbReference>
<dbReference type="InterPro" id="IPR003838">
    <property type="entry name" value="ABC3_permease_C"/>
</dbReference>
<keyword evidence="7 9" id="KW-0472">Membrane</keyword>
<dbReference type="SUPFAM" id="SSF52540">
    <property type="entry name" value="P-loop containing nucleoside triphosphate hydrolases"/>
    <property type="match status" value="1"/>
</dbReference>
<feature type="domain" description="ABC transporter" evidence="10">
    <location>
        <begin position="3"/>
        <end position="238"/>
    </location>
</feature>
<dbReference type="Pfam" id="PF00005">
    <property type="entry name" value="ABC_tran"/>
    <property type="match status" value="1"/>
</dbReference>
<dbReference type="PROSITE" id="PS00211">
    <property type="entry name" value="ABC_TRANSPORTER_1"/>
    <property type="match status" value="1"/>
</dbReference>
<dbReference type="InterPro" id="IPR003593">
    <property type="entry name" value="AAA+_ATPase"/>
</dbReference>
<evidence type="ECO:0000259" key="10">
    <source>
        <dbReference type="PROSITE" id="PS50893"/>
    </source>
</evidence>
<evidence type="ECO:0000256" key="4">
    <source>
        <dbReference type="ARBA" id="ARBA00022741"/>
    </source>
</evidence>
<dbReference type="SMART" id="SM00382">
    <property type="entry name" value="AAA"/>
    <property type="match status" value="1"/>
</dbReference>
<evidence type="ECO:0000256" key="3">
    <source>
        <dbReference type="ARBA" id="ARBA00022692"/>
    </source>
</evidence>
<keyword evidence="5 11" id="KW-0067">ATP-binding</keyword>
<sequence length="718" mass="81285">MMIELTGLSKRYKQQVVLDQANASFTEPQKIYALIGPSGSGKSTLFNILFGLDNDYQGHYQLLGHNAAELTKKQWAIIREQEMRMVFQDYKLLENLTVYDNLHLSGDYSDQQIETVLATMKLTQFKTAIVADLSGGQKQRLAIARAVIAKPKILLLDEPTGNLDQENIEMTMTYLDQLRQQGIMILIITHDPQVAEFADVVYQLQDQQLILTKGSRPEEAPDDVSREIISATPTTIPPAAKKHLFSYTWTNLRHTKRRLFFLAIPIIIIISAFILSFTAFRASSTLSFKNSFGGISERAITLNTQDLNRKTHARYRKEGIVSSFDGKRIGFSQADLTAARKLTGVASVTPFNPGGVNLYDSHQNTLKLTYLAAEFDPLIQRYQRLNNKLDEITFEFNMSSTPQRVIRDFNEANIDLVAGNYPHDRSDEILIPDVLVLQKYHTTDLRQVLRKSITLNVRKNRQTKKHHYRIAGVYNTDYAHGLSAKYPIYVGYAAEDEKTVYLDKETYQFYRDLLTEDEATAAVSQSLIASYTQYEQAVGTGYQGMLIVAAHDTDVPQLTKQLQTKYPAYKITSQEDLRHGELGAIYQRLIWNLIGGSVAIALIAGVLICFLNKSYINGRSRELAILYSLGYQRKDIFQVIALENGLLFGAYFLISCGICALLNRFLLSKLSSARLFIYLFAPENIGALFLLVVMMLLISILWGISGVKQKNLKYYLNH</sequence>
<feature type="transmembrane region" description="Helical" evidence="9">
    <location>
        <begin position="259"/>
        <end position="280"/>
    </location>
</feature>
<evidence type="ECO:0000256" key="7">
    <source>
        <dbReference type="ARBA" id="ARBA00023136"/>
    </source>
</evidence>
<evidence type="ECO:0000256" key="2">
    <source>
        <dbReference type="ARBA" id="ARBA00022475"/>
    </source>
</evidence>
<comment type="subcellular location">
    <subcellularLocation>
        <location evidence="1">Cell inner membrane</location>
        <topology evidence="1">Multi-pass membrane protein</topology>
    </subcellularLocation>
</comment>
<dbReference type="Pfam" id="PF02687">
    <property type="entry name" value="FtsX"/>
    <property type="match status" value="1"/>
</dbReference>
<accession>A0ABW1UMN5</accession>
<evidence type="ECO:0000313" key="11">
    <source>
        <dbReference type="EMBL" id="MFC6314451.1"/>
    </source>
</evidence>
<comment type="caution">
    <text evidence="11">The sequence shown here is derived from an EMBL/GenBank/DDBJ whole genome shotgun (WGS) entry which is preliminary data.</text>
</comment>
<dbReference type="GO" id="GO:0005524">
    <property type="term" value="F:ATP binding"/>
    <property type="evidence" value="ECO:0007669"/>
    <property type="project" value="UniProtKB-KW"/>
</dbReference>
<evidence type="ECO:0000256" key="1">
    <source>
        <dbReference type="ARBA" id="ARBA00004429"/>
    </source>
</evidence>
<dbReference type="InterPro" id="IPR017871">
    <property type="entry name" value="ABC_transporter-like_CS"/>
</dbReference>
<dbReference type="InterPro" id="IPR027417">
    <property type="entry name" value="P-loop_NTPase"/>
</dbReference>
<comment type="similarity">
    <text evidence="8">Belongs to the ABC transporter superfamily. Macrolide exporter (TC 3.A.1.122) family.</text>
</comment>
<keyword evidence="6 9" id="KW-1133">Transmembrane helix</keyword>
<protein>
    <submittedName>
        <fullName evidence="11">ATP-binding cassette domain-containing protein</fullName>
    </submittedName>
</protein>
<organism evidence="11 12">
    <name type="scientific">Lapidilactobacillus achengensis</name>
    <dbReference type="NCBI Taxonomy" id="2486000"/>
    <lineage>
        <taxon>Bacteria</taxon>
        <taxon>Bacillati</taxon>
        <taxon>Bacillota</taxon>
        <taxon>Bacilli</taxon>
        <taxon>Lactobacillales</taxon>
        <taxon>Lactobacillaceae</taxon>
        <taxon>Lapidilactobacillus</taxon>
    </lineage>
</organism>